<dbReference type="InterPro" id="IPR015919">
    <property type="entry name" value="Cadherin-like_sf"/>
</dbReference>
<dbReference type="GO" id="GO:0007156">
    <property type="term" value="P:homophilic cell adhesion via plasma membrane adhesion molecules"/>
    <property type="evidence" value="ECO:0007669"/>
    <property type="project" value="InterPro"/>
</dbReference>
<gene>
    <name evidence="5" type="ORF">MGAL_10B039405</name>
</gene>
<evidence type="ECO:0000256" key="1">
    <source>
        <dbReference type="PROSITE-ProRule" id="PRU00043"/>
    </source>
</evidence>
<dbReference type="Pfam" id="PF20146">
    <property type="entry name" value="NRF"/>
    <property type="match status" value="1"/>
</dbReference>
<keyword evidence="3" id="KW-1133">Transmembrane helix</keyword>
<dbReference type="PANTHER" id="PTHR11161:SF0">
    <property type="entry name" value="O-ACYLTRANSFERASE LIKE PROTEIN"/>
    <property type="match status" value="1"/>
</dbReference>
<reference evidence="5" key="1">
    <citation type="submission" date="2018-11" db="EMBL/GenBank/DDBJ databases">
        <authorList>
            <person name="Alioto T."/>
            <person name="Alioto T."/>
        </authorList>
    </citation>
    <scope>NUCLEOTIDE SEQUENCE</scope>
</reference>
<evidence type="ECO:0000256" key="3">
    <source>
        <dbReference type="SAM" id="Phobius"/>
    </source>
</evidence>
<dbReference type="GO" id="GO:0005509">
    <property type="term" value="F:calcium ion binding"/>
    <property type="evidence" value="ECO:0007669"/>
    <property type="project" value="UniProtKB-UniRule"/>
</dbReference>
<dbReference type="Gene3D" id="2.60.40.60">
    <property type="entry name" value="Cadherins"/>
    <property type="match status" value="1"/>
</dbReference>
<dbReference type="Proteomes" id="UP000596742">
    <property type="component" value="Unassembled WGS sequence"/>
</dbReference>
<feature type="transmembrane region" description="Helical" evidence="3">
    <location>
        <begin position="426"/>
        <end position="447"/>
    </location>
</feature>
<dbReference type="GO" id="GO:0016020">
    <property type="term" value="C:membrane"/>
    <property type="evidence" value="ECO:0007669"/>
    <property type="project" value="InterPro"/>
</dbReference>
<evidence type="ECO:0000313" key="5">
    <source>
        <dbReference type="EMBL" id="VDI45121.1"/>
    </source>
</evidence>
<organism evidence="5 6">
    <name type="scientific">Mytilus galloprovincialis</name>
    <name type="common">Mediterranean mussel</name>
    <dbReference type="NCBI Taxonomy" id="29158"/>
    <lineage>
        <taxon>Eukaryota</taxon>
        <taxon>Metazoa</taxon>
        <taxon>Spiralia</taxon>
        <taxon>Lophotrochozoa</taxon>
        <taxon>Mollusca</taxon>
        <taxon>Bivalvia</taxon>
        <taxon>Autobranchia</taxon>
        <taxon>Pteriomorphia</taxon>
        <taxon>Mytilida</taxon>
        <taxon>Mytiloidea</taxon>
        <taxon>Mytilidae</taxon>
        <taxon>Mytilinae</taxon>
        <taxon>Mytilus</taxon>
    </lineage>
</organism>
<dbReference type="AlphaFoldDB" id="A0A8B6F5Z9"/>
<dbReference type="InterPro" id="IPR006621">
    <property type="entry name" value="Nose-resist-to-fluoxetine_N"/>
</dbReference>
<feature type="domain" description="Cadherin" evidence="4">
    <location>
        <begin position="7"/>
        <end position="86"/>
    </location>
</feature>
<comment type="caution">
    <text evidence="5">The sequence shown here is derived from an EMBL/GenBank/DDBJ whole genome shotgun (WGS) entry which is preliminary data.</text>
</comment>
<feature type="region of interest" description="Disordered" evidence="2">
    <location>
        <begin position="473"/>
        <end position="493"/>
    </location>
</feature>
<sequence length="608" mass="65876">MFRLDPLSGYDIDNDQTSFEIDDEKIKSVFTIDVTLGNIRTKVPLNTTDVYNFKVMIVDHGIPPMSSMTNITIGVTAYTVSSAPSTDNAITLSTQLTSDRTSTTTNSAESSSTEETMGGDTSSRSIGMNTSESQATPTITVGYTSESFTPYGQTNHKYTTSTVTAKPTTVKLKVALDDNYHDIIQNSFQILKGYSQHNNQTVLFQDINAMNKALNVRTILDNLQTFSDELDKFSELSDSTSVLIGNTTNIHDFNVTSTLNQNTYINSLPTTVYATHEQGDTTLAKETPTVSVTTKAMPTTVLPVNVTASNSPVTAMLDALGKPPAGLLSGKIAWLGDYDECIGISAEEFNGEYCLAKFYVTSLTNPLTRAKGMEIQIGLCVPNTCSILDIKNLFNSVLPRMSNNTVFATGGECKKQDQPIDLKARIAFIVIGILVGLAIIATTYDVVIQHMSKPKKNSWDLSDAHATTYDSAGNGHVNNGYEGEKNGPISDLSGQEHKYQFKEPEKSMSAEDPSTTPYKPGFLGKLLLSFSVYTNGAKILSTNQGSGTLTAVNGIRFISMSWVILGHTFAFGMNLAGNIATLFGALIKRKTFMAIINAEVSVDTFFAL</sequence>
<dbReference type="InterPro" id="IPR052728">
    <property type="entry name" value="O2_lipid_transport_reg"/>
</dbReference>
<dbReference type="EMBL" id="UYJE01006330">
    <property type="protein sequence ID" value="VDI45121.1"/>
    <property type="molecule type" value="Genomic_DNA"/>
</dbReference>
<dbReference type="CDD" id="cd11304">
    <property type="entry name" value="Cadherin_repeat"/>
    <property type="match status" value="1"/>
</dbReference>
<dbReference type="SMART" id="SM00703">
    <property type="entry name" value="NRF"/>
    <property type="match status" value="1"/>
</dbReference>
<dbReference type="PANTHER" id="PTHR11161">
    <property type="entry name" value="O-ACYLTRANSFERASE"/>
    <property type="match status" value="1"/>
</dbReference>
<protein>
    <recommendedName>
        <fullName evidence="4">Cadherin domain-containing protein</fullName>
    </recommendedName>
</protein>
<evidence type="ECO:0000313" key="6">
    <source>
        <dbReference type="Proteomes" id="UP000596742"/>
    </source>
</evidence>
<keyword evidence="1" id="KW-0106">Calcium</keyword>
<keyword evidence="3" id="KW-0812">Transmembrane</keyword>
<evidence type="ECO:0000256" key="2">
    <source>
        <dbReference type="SAM" id="MobiDB-lite"/>
    </source>
</evidence>
<evidence type="ECO:0000259" key="4">
    <source>
        <dbReference type="PROSITE" id="PS50268"/>
    </source>
</evidence>
<dbReference type="OrthoDB" id="8048975at2759"/>
<feature type="non-terminal residue" evidence="5">
    <location>
        <position position="608"/>
    </location>
</feature>
<dbReference type="SUPFAM" id="SSF49313">
    <property type="entry name" value="Cadherin-like"/>
    <property type="match status" value="1"/>
</dbReference>
<feature type="region of interest" description="Disordered" evidence="2">
    <location>
        <begin position="93"/>
        <end position="130"/>
    </location>
</feature>
<keyword evidence="6" id="KW-1185">Reference proteome</keyword>
<dbReference type="PROSITE" id="PS50268">
    <property type="entry name" value="CADHERIN_2"/>
    <property type="match status" value="1"/>
</dbReference>
<feature type="compositionally biased region" description="Low complexity" evidence="2">
    <location>
        <begin position="93"/>
        <end position="123"/>
    </location>
</feature>
<dbReference type="InterPro" id="IPR002126">
    <property type="entry name" value="Cadherin-like_dom"/>
</dbReference>
<name>A0A8B6F5Z9_MYTGA</name>
<proteinExistence type="predicted"/>
<keyword evidence="3" id="KW-0472">Membrane</keyword>
<accession>A0A8B6F5Z9</accession>